<feature type="domain" description="Helicase C-terminal" evidence="10">
    <location>
        <begin position="263"/>
        <end position="414"/>
    </location>
</feature>
<keyword evidence="3" id="KW-0378">Hydrolase</keyword>
<dbReference type="InterPro" id="IPR027417">
    <property type="entry name" value="P-loop_NTPase"/>
</dbReference>
<dbReference type="GO" id="GO:0016887">
    <property type="term" value="F:ATP hydrolysis activity"/>
    <property type="evidence" value="ECO:0007669"/>
    <property type="project" value="TreeGrafter"/>
</dbReference>
<dbReference type="Pfam" id="PF23235">
    <property type="entry name" value="WHD_3rd_Lhr"/>
    <property type="match status" value="1"/>
</dbReference>
<dbReference type="InterPro" id="IPR055367">
    <property type="entry name" value="WH4_Lhr"/>
</dbReference>
<comment type="caution">
    <text evidence="11">The sequence shown here is derived from an EMBL/GenBank/DDBJ whole genome shotgun (WGS) entry which is preliminary data.</text>
</comment>
<keyword evidence="1" id="KW-0547">Nucleotide-binding</keyword>
<dbReference type="PATRIC" id="fig|452.5.peg.2799"/>
<dbReference type="InterPro" id="IPR013701">
    <property type="entry name" value="Lhr-like_DEAD/DEAH_assoc"/>
</dbReference>
<dbReference type="Pfam" id="PF19306">
    <property type="entry name" value="WHD_Lhr"/>
    <property type="match status" value="1"/>
</dbReference>
<dbReference type="GO" id="GO:0005524">
    <property type="term" value="F:ATP binding"/>
    <property type="evidence" value="ECO:0007669"/>
    <property type="project" value="UniProtKB-KW"/>
</dbReference>
<dbReference type="RefSeq" id="WP_231950675.1">
    <property type="nucleotide sequence ID" value="NZ_LT906457.1"/>
</dbReference>
<name>A0A0W0YYE7_LEGSP</name>
<dbReference type="EMBL" id="LNYX01000031">
    <property type="protein sequence ID" value="KTD61900.1"/>
    <property type="molecule type" value="Genomic_DNA"/>
</dbReference>
<dbReference type="PANTHER" id="PTHR47962">
    <property type="entry name" value="ATP-DEPENDENT HELICASE LHR-RELATED-RELATED"/>
    <property type="match status" value="1"/>
</dbReference>
<dbReference type="GO" id="GO:0006281">
    <property type="term" value="P:DNA repair"/>
    <property type="evidence" value="ECO:0007669"/>
    <property type="project" value="UniProtKB-KW"/>
</dbReference>
<dbReference type="CDD" id="cd17922">
    <property type="entry name" value="DEXHc_LHR-like"/>
    <property type="match status" value="1"/>
</dbReference>
<evidence type="ECO:0000256" key="4">
    <source>
        <dbReference type="ARBA" id="ARBA00022806"/>
    </source>
</evidence>
<dbReference type="SMART" id="SM00490">
    <property type="entry name" value="HELICc"/>
    <property type="match status" value="1"/>
</dbReference>
<dbReference type="InterPro" id="IPR011545">
    <property type="entry name" value="DEAD/DEAH_box_helicase_dom"/>
</dbReference>
<sequence length="1421" mass="158612">MMNDTRKDSLAWAHPIVRTWFNSRFTSPTKPQEKGWPFILSGKSTLISAPTGSGKTLAAFLVCIDGLIRQAFAGELSRQTRVVYISPLKALTNDIQKNLLEPLKQIQAIAVEQGMPLPEIEVAVRTGDTLARERQAMLKKPPHILVTTPESFYLLLTAEKSRAMLRDVTTVIVDEIHALANNKRGSHLSLSLERLEALTVNVPLRIGLSATQKPIELVGHFLTGMNRPPPGIIHIGHARHLELHVEVPDSELGPVTTNEMWDEIYDRIAELANQNRSTLVFVNTRRLAERAAHHLAQRLGKEQVAAHHGSLSRKLRLGAETSLKTGQLKLLVATASLELGIDIGTVDLVCQIGSPRAIAVALQRVGRAGHWHGAISKGRFFATTRDELLECAALIYAIGQGDLDQLIIPEQPLDILAQQMVAICATEDSSTAHLFELVKKSFPYRHLSRETFNDVLDMLAEGMAGSRGRYGACLFYDRVHEMVKARRGARMNAIVNGGAIPDNSLFTVVAEEDGAVVGTLDEDFAVESNRGDIILLGNTSWQIKGIENAKGRVLVEDARGAPPSVPFWIGEAPERTRELSIKVSELRQMLNDWLPLDTTDALQAVKAIDWLKKHCRLNESAARQLIHYILEGRALLGTVPTRETIIAERFFDESGGMQLIIHSPFGARINKAWGLALRKRFCRSFNFELQAAATDNGIAISLAEQHSFPLGDVFHFLHPNTVRHVLTQAVLQSPVFKTRWRWDATRALAIARFRNGKKVPPNIVRMLSDDLLAAVFPDAAACQDNLAGQDIVLPDHPLIFETMKDCLTEALDVDGLGAVLSDIAAEKIRCVAVDTPTPSVFSHEILNANPYAFLDDAPLEERRTRAVSMRRILPDSWLDEIGRLDEQAIRDVQQQVWPDLRSADELHDFLQAVIALPVSLPLNRQAAQCPEQWSSFFNELAATGRAGRALAHQQEFRLAVEKQKIFLAAYPDTSFQDTLAVFEEQTPEFEDALLSVVRGWVQYLGPFNAEELASLLALPRKDIEQTLLKLEATGLILRGHFTTSGDGTLEWCERRLLARIHALTLNRLRQEIEPISVEQFIHWLANWQHLASGTQLRGERGLLEVIKQLQGYEMPANAWEKQIFAKRVSDYSPDLLDRLCFSGTIGWGRLALHPAITSVMEEEAGDGHEPISRRAIQPTSTTPVTFFVREDTAWLVGKQRFSRDGLQALSHVARRIYGYLQEEGASFFIDIVQDLGHLKTEIEMGLWELVAAGLITADGFDNLRALIDPRRRAARRGRRPVLFRQTTGRWSLLKTSKPMAAGMACETIAWVLLRRYGVCFRELVSREKMAPSWSELLTVFRRLEVRGDIRGGRFVRGFTGEQYALPYVVDSLRAFRKQQPKTENITISAVDPLNLAGIILPGERVSQRSGKQIVISAQARK</sequence>
<protein>
    <submittedName>
        <fullName evidence="11">Helicase, DEAD/DEAH box family</fullName>
    </submittedName>
</protein>
<proteinExistence type="predicted"/>
<evidence type="ECO:0000259" key="10">
    <source>
        <dbReference type="PROSITE" id="PS51194"/>
    </source>
</evidence>
<dbReference type="Gene3D" id="3.40.50.300">
    <property type="entry name" value="P-loop containing nucleotide triphosphate hydrolases"/>
    <property type="match status" value="2"/>
</dbReference>
<dbReference type="InterPro" id="IPR014001">
    <property type="entry name" value="Helicase_ATP-bd"/>
</dbReference>
<dbReference type="SMART" id="SM00487">
    <property type="entry name" value="DEXDc"/>
    <property type="match status" value="1"/>
</dbReference>
<evidence type="ECO:0000313" key="11">
    <source>
        <dbReference type="EMBL" id="KTD61900.1"/>
    </source>
</evidence>
<keyword evidence="5" id="KW-0067">ATP-binding</keyword>
<dbReference type="Pfam" id="PF23234">
    <property type="entry name" value="WHD_4th_Lhr"/>
    <property type="match status" value="1"/>
</dbReference>
<reference evidence="11 12" key="1">
    <citation type="submission" date="2015-11" db="EMBL/GenBank/DDBJ databases">
        <title>Genomic analysis of 38 Legionella species identifies large and diverse effector repertoires.</title>
        <authorList>
            <person name="Burstein D."/>
            <person name="Amaro F."/>
            <person name="Zusman T."/>
            <person name="Lifshitz Z."/>
            <person name="Cohen O."/>
            <person name="Gilbert J.A."/>
            <person name="Pupko T."/>
            <person name="Shuman H.A."/>
            <person name="Segal G."/>
        </authorList>
    </citation>
    <scope>NUCLEOTIDE SEQUENCE [LARGE SCALE GENOMIC DNA]</scope>
    <source>
        <strain evidence="11 12">Mt.St.Helens-9</strain>
    </source>
</reference>
<keyword evidence="6" id="KW-0238">DNA-binding</keyword>
<dbReference type="CDD" id="cd18796">
    <property type="entry name" value="SF2_C_LHR"/>
    <property type="match status" value="1"/>
</dbReference>
<dbReference type="PROSITE" id="PS51194">
    <property type="entry name" value="HELICASE_CTER"/>
    <property type="match status" value="1"/>
</dbReference>
<dbReference type="PANTHER" id="PTHR47962:SF5">
    <property type="entry name" value="ATP-DEPENDENT HELICASE LHR-RELATED"/>
    <property type="match status" value="1"/>
</dbReference>
<dbReference type="GO" id="GO:0004386">
    <property type="term" value="F:helicase activity"/>
    <property type="evidence" value="ECO:0007669"/>
    <property type="project" value="UniProtKB-KW"/>
</dbReference>
<keyword evidence="2" id="KW-0227">DNA damage</keyword>
<evidence type="ECO:0000256" key="1">
    <source>
        <dbReference type="ARBA" id="ARBA00022741"/>
    </source>
</evidence>
<evidence type="ECO:0000256" key="3">
    <source>
        <dbReference type="ARBA" id="ARBA00022801"/>
    </source>
</evidence>
<evidence type="ECO:0000256" key="6">
    <source>
        <dbReference type="ARBA" id="ARBA00023125"/>
    </source>
</evidence>
<feature type="domain" description="Helicase ATP-binding" evidence="9">
    <location>
        <begin position="36"/>
        <end position="230"/>
    </location>
</feature>
<dbReference type="PROSITE" id="PS51192">
    <property type="entry name" value="HELICASE_ATP_BIND_1"/>
    <property type="match status" value="1"/>
</dbReference>
<keyword evidence="12" id="KW-1185">Reference proteome</keyword>
<dbReference type="SUPFAM" id="SSF52540">
    <property type="entry name" value="P-loop containing nucleoside triphosphate hydrolases"/>
    <property type="match status" value="1"/>
</dbReference>
<evidence type="ECO:0000256" key="8">
    <source>
        <dbReference type="ARBA" id="ARBA00023235"/>
    </source>
</evidence>
<dbReference type="Pfam" id="PF08494">
    <property type="entry name" value="DEAD_assoc"/>
    <property type="match status" value="1"/>
</dbReference>
<evidence type="ECO:0000256" key="7">
    <source>
        <dbReference type="ARBA" id="ARBA00023204"/>
    </source>
</evidence>
<dbReference type="GO" id="GO:0003677">
    <property type="term" value="F:DNA binding"/>
    <property type="evidence" value="ECO:0007669"/>
    <property type="project" value="UniProtKB-KW"/>
</dbReference>
<dbReference type="STRING" id="452.Lspi_2530"/>
<accession>A0A0W0YYE7</accession>
<dbReference type="InterPro" id="IPR001650">
    <property type="entry name" value="Helicase_C-like"/>
</dbReference>
<dbReference type="InterPro" id="IPR052511">
    <property type="entry name" value="ATP-dep_Helicase"/>
</dbReference>
<evidence type="ECO:0000259" key="9">
    <source>
        <dbReference type="PROSITE" id="PS51192"/>
    </source>
</evidence>
<keyword evidence="7" id="KW-0234">DNA repair</keyword>
<keyword evidence="4 11" id="KW-0347">Helicase</keyword>
<evidence type="ECO:0000256" key="2">
    <source>
        <dbReference type="ARBA" id="ARBA00022763"/>
    </source>
</evidence>
<dbReference type="Pfam" id="PF00271">
    <property type="entry name" value="Helicase_C"/>
    <property type="match status" value="1"/>
</dbReference>
<dbReference type="Proteomes" id="UP000054877">
    <property type="component" value="Unassembled WGS sequence"/>
</dbReference>
<gene>
    <name evidence="11" type="ORF">Lspi_2530</name>
</gene>
<evidence type="ECO:0000313" key="12">
    <source>
        <dbReference type="Proteomes" id="UP000054877"/>
    </source>
</evidence>
<organism evidence="11 12">
    <name type="scientific">Legionella spiritensis</name>
    <dbReference type="NCBI Taxonomy" id="452"/>
    <lineage>
        <taxon>Bacteria</taxon>
        <taxon>Pseudomonadati</taxon>
        <taxon>Pseudomonadota</taxon>
        <taxon>Gammaproteobacteria</taxon>
        <taxon>Legionellales</taxon>
        <taxon>Legionellaceae</taxon>
        <taxon>Legionella</taxon>
    </lineage>
</organism>
<evidence type="ECO:0000256" key="5">
    <source>
        <dbReference type="ARBA" id="ARBA00022840"/>
    </source>
</evidence>
<dbReference type="Pfam" id="PF00270">
    <property type="entry name" value="DEAD"/>
    <property type="match status" value="1"/>
</dbReference>
<keyword evidence="8" id="KW-0413">Isomerase</keyword>
<dbReference type="InterPro" id="IPR055368">
    <property type="entry name" value="WH3_Lhr"/>
</dbReference>
<dbReference type="InterPro" id="IPR045628">
    <property type="entry name" value="Lhr_WH_dom"/>
</dbReference>